<protein>
    <submittedName>
        <fullName evidence="3">Phenazine biosynthesis protein PhzF</fullName>
    </submittedName>
</protein>
<comment type="similarity">
    <text evidence="1">Belongs to the PhzF family.</text>
</comment>
<reference evidence="3 4" key="1">
    <citation type="submission" date="2015-09" db="EMBL/GenBank/DDBJ databases">
        <authorList>
            <person name="Jackson K.R."/>
            <person name="Lunt B.L."/>
            <person name="Fisher J.N.B."/>
            <person name="Gardner A.V."/>
            <person name="Bailey M.E."/>
            <person name="Deus L.M."/>
            <person name="Earl A.S."/>
            <person name="Gibby P.D."/>
            <person name="Hartmann K.A."/>
            <person name="Liu J.E."/>
            <person name="Manci A.M."/>
            <person name="Nielsen D.A."/>
            <person name="Solomon M.B."/>
            <person name="Breakwell D.P."/>
            <person name="Burnett S.H."/>
            <person name="Grose J.H."/>
        </authorList>
    </citation>
    <scope>NUCLEOTIDE SEQUENCE [LARGE SCALE GENOMIC DNA]</scope>
    <source>
        <strain evidence="3 4">16</strain>
    </source>
</reference>
<evidence type="ECO:0000313" key="3">
    <source>
        <dbReference type="EMBL" id="KPL51392.1"/>
    </source>
</evidence>
<reference evidence="3 4" key="2">
    <citation type="submission" date="2015-10" db="EMBL/GenBank/DDBJ databases">
        <title>Draft Genome Sequence of Prosthecomicrobium hirschii ATCC 27832.</title>
        <authorList>
            <person name="Daniel J."/>
            <person name="Givan S.A."/>
            <person name="Brun Y.V."/>
            <person name="Brown P.J."/>
        </authorList>
    </citation>
    <scope>NUCLEOTIDE SEQUENCE [LARGE SCALE GENOMIC DNA]</scope>
    <source>
        <strain evidence="3 4">16</strain>
    </source>
</reference>
<evidence type="ECO:0000256" key="1">
    <source>
        <dbReference type="ARBA" id="ARBA00008270"/>
    </source>
</evidence>
<dbReference type="InterPro" id="IPR003719">
    <property type="entry name" value="Phenazine_PhzF-like"/>
</dbReference>
<evidence type="ECO:0000313" key="4">
    <source>
        <dbReference type="Proteomes" id="UP000048984"/>
    </source>
</evidence>
<feature type="active site" evidence="2">
    <location>
        <position position="47"/>
    </location>
</feature>
<accession>A0A0P6VX06</accession>
<dbReference type="GO" id="GO:0005737">
    <property type="term" value="C:cytoplasm"/>
    <property type="evidence" value="ECO:0007669"/>
    <property type="project" value="TreeGrafter"/>
</dbReference>
<dbReference type="RefSeq" id="WP_054357554.1">
    <property type="nucleotide sequence ID" value="NZ_LJYW01000001.1"/>
</dbReference>
<dbReference type="PIRSF" id="PIRSF016184">
    <property type="entry name" value="PhzC_PhzF"/>
    <property type="match status" value="1"/>
</dbReference>
<dbReference type="Gene3D" id="3.10.310.10">
    <property type="entry name" value="Diaminopimelate Epimerase, Chain A, domain 1"/>
    <property type="match status" value="2"/>
</dbReference>
<dbReference type="NCBIfam" id="TIGR00654">
    <property type="entry name" value="PhzF_family"/>
    <property type="match status" value="1"/>
</dbReference>
<gene>
    <name evidence="3" type="ORF">ABB55_03405</name>
</gene>
<dbReference type="GO" id="GO:0016853">
    <property type="term" value="F:isomerase activity"/>
    <property type="evidence" value="ECO:0007669"/>
    <property type="project" value="TreeGrafter"/>
</dbReference>
<name>A0A0P6VX06_9HYPH</name>
<dbReference type="STRING" id="665126.ABB55_03405"/>
<organism evidence="3 4">
    <name type="scientific">Prosthecodimorpha hirschii</name>
    <dbReference type="NCBI Taxonomy" id="665126"/>
    <lineage>
        <taxon>Bacteria</taxon>
        <taxon>Pseudomonadati</taxon>
        <taxon>Pseudomonadota</taxon>
        <taxon>Alphaproteobacteria</taxon>
        <taxon>Hyphomicrobiales</taxon>
        <taxon>Ancalomicrobiaceae</taxon>
        <taxon>Prosthecodimorpha</taxon>
    </lineage>
</organism>
<comment type="caution">
    <text evidence="3">The sequence shown here is derived from an EMBL/GenBank/DDBJ whole genome shotgun (WGS) entry which is preliminary data.</text>
</comment>
<dbReference type="Pfam" id="PF02567">
    <property type="entry name" value="PhzC-PhzF"/>
    <property type="match status" value="1"/>
</dbReference>
<evidence type="ECO:0000256" key="2">
    <source>
        <dbReference type="PIRSR" id="PIRSR016184-1"/>
    </source>
</evidence>
<proteinExistence type="inferred from homology"/>
<keyword evidence="4" id="KW-1185">Reference proteome</keyword>
<dbReference type="Proteomes" id="UP000048984">
    <property type="component" value="Unassembled WGS sequence"/>
</dbReference>
<dbReference type="PANTHER" id="PTHR13774">
    <property type="entry name" value="PHENAZINE BIOSYNTHESIS PROTEIN"/>
    <property type="match status" value="1"/>
</dbReference>
<sequence length="304" mass="32372">MAERRYAVLDVFTSRPLEGNPLAVVLDADGLDTAAMQRIAGEFNLSETVFVLPADNPAHSARLRIFTPTRELAFAGHPTVGTACLLASQRFASMPDGIDAVLALEEEVGLVRAAVRLKPDAPAYAEFDMPRLPEADALELGVKTEIALALGLLPGEVGFENHVPSVWGAGNHPFAFVPVAGVAAMRKAKPDAAGWAAAFGTCPWVYLYCRETLFHDSSFHARMFAPGAGILEDPATGSAVAAMTGVINHFDDLPDGTYRYRIEQGFEMGRPSLIDLEIEVGGSKVTAGRIGGHAVRVMQGTLEA</sequence>
<dbReference type="AlphaFoldDB" id="A0A0P6VX06"/>
<dbReference type="PANTHER" id="PTHR13774:SF32">
    <property type="entry name" value="ANTISENSE-ENHANCING SEQUENCE 1"/>
    <property type="match status" value="1"/>
</dbReference>
<dbReference type="EMBL" id="LJYW01000001">
    <property type="protein sequence ID" value="KPL51392.1"/>
    <property type="molecule type" value="Genomic_DNA"/>
</dbReference>
<dbReference type="SUPFAM" id="SSF54506">
    <property type="entry name" value="Diaminopimelate epimerase-like"/>
    <property type="match status" value="1"/>
</dbReference>